<dbReference type="PANTHER" id="PTHR44591">
    <property type="entry name" value="STRESS RESPONSE REGULATOR PROTEIN 1"/>
    <property type="match status" value="1"/>
</dbReference>
<dbReference type="EMBL" id="QENQ01000001">
    <property type="protein sequence ID" value="PVX31171.1"/>
    <property type="molecule type" value="Genomic_DNA"/>
</dbReference>
<dbReference type="Pfam" id="PF00072">
    <property type="entry name" value="Response_reg"/>
    <property type="match status" value="1"/>
</dbReference>
<dbReference type="InterPro" id="IPR011006">
    <property type="entry name" value="CheY-like_superfamily"/>
</dbReference>
<protein>
    <submittedName>
        <fullName evidence="4">Response regulator</fullName>
    </submittedName>
</protein>
<accession>A0A2U0SII1</accession>
<organism evidence="4 5">
    <name type="scientific">Sphingomonas pokkalii</name>
    <dbReference type="NCBI Taxonomy" id="2175090"/>
    <lineage>
        <taxon>Bacteria</taxon>
        <taxon>Pseudomonadati</taxon>
        <taxon>Pseudomonadota</taxon>
        <taxon>Alphaproteobacteria</taxon>
        <taxon>Sphingomonadales</taxon>
        <taxon>Sphingomonadaceae</taxon>
        <taxon>Sphingomonas</taxon>
    </lineage>
</organism>
<evidence type="ECO:0000313" key="4">
    <source>
        <dbReference type="EMBL" id="PVX31171.1"/>
    </source>
</evidence>
<dbReference type="SMART" id="SM00448">
    <property type="entry name" value="REC"/>
    <property type="match status" value="1"/>
</dbReference>
<evidence type="ECO:0000313" key="5">
    <source>
        <dbReference type="Proteomes" id="UP000245890"/>
    </source>
</evidence>
<dbReference type="Proteomes" id="UP000245890">
    <property type="component" value="Unassembled WGS sequence"/>
</dbReference>
<dbReference type="Gene3D" id="3.40.50.2300">
    <property type="match status" value="1"/>
</dbReference>
<dbReference type="PROSITE" id="PS50110">
    <property type="entry name" value="RESPONSE_REGULATORY"/>
    <property type="match status" value="1"/>
</dbReference>
<dbReference type="RefSeq" id="WP_116470558.1">
    <property type="nucleotide sequence ID" value="NZ_QENQ01000001.1"/>
</dbReference>
<feature type="domain" description="Response regulatory" evidence="3">
    <location>
        <begin position="12"/>
        <end position="121"/>
    </location>
</feature>
<dbReference type="InterPro" id="IPR001789">
    <property type="entry name" value="Sig_transdc_resp-reg_receiver"/>
</dbReference>
<dbReference type="InterPro" id="IPR050595">
    <property type="entry name" value="Bact_response_regulator"/>
</dbReference>
<dbReference type="OrthoDB" id="7471842at2"/>
<evidence type="ECO:0000259" key="3">
    <source>
        <dbReference type="PROSITE" id="PS50110"/>
    </source>
</evidence>
<reference evidence="4 5" key="1">
    <citation type="submission" date="2018-05" db="EMBL/GenBank/DDBJ databases">
        <title>Description of Sphingomonas pokkalii sp nov, isolated from the rhizosphere of saline tolerant pokkali rice and its draft genome analysis.</title>
        <authorList>
            <person name="Menon R."/>
            <person name="Kumari S."/>
            <person name="Rameshkumar N."/>
        </authorList>
    </citation>
    <scope>NUCLEOTIDE SEQUENCE [LARGE SCALE GENOMIC DNA]</scope>
    <source>
        <strain evidence="4 5">L3B27</strain>
    </source>
</reference>
<gene>
    <name evidence="4" type="ORF">DD559_19005</name>
</gene>
<comment type="caution">
    <text evidence="4">The sequence shown here is derived from an EMBL/GenBank/DDBJ whole genome shotgun (WGS) entry which is preliminary data.</text>
</comment>
<proteinExistence type="predicted"/>
<feature type="modified residue" description="4-aspartylphosphate" evidence="2">
    <location>
        <position position="63"/>
    </location>
</feature>
<keyword evidence="5" id="KW-1185">Reference proteome</keyword>
<keyword evidence="1 2" id="KW-0597">Phosphoprotein</keyword>
<evidence type="ECO:0000256" key="2">
    <source>
        <dbReference type="PROSITE-ProRule" id="PRU00169"/>
    </source>
</evidence>
<dbReference type="AlphaFoldDB" id="A0A2U0SII1"/>
<evidence type="ECO:0000256" key="1">
    <source>
        <dbReference type="ARBA" id="ARBA00022553"/>
    </source>
</evidence>
<sequence>MLFGRKKRRIEHLLVVEDEPLVAFDTEHFLRESGFTIVATVDSVAQASRIVENESLIDLVLADIRLSDGSGVEVAKAAQARGVPVLFVTGNCPAEARALAAGCLAKPYPQRDLLVAIDAIDAVLAGRAAPKRLPHSFSLFLAPGD</sequence>
<dbReference type="GO" id="GO:0000160">
    <property type="term" value="P:phosphorelay signal transduction system"/>
    <property type="evidence" value="ECO:0007669"/>
    <property type="project" value="InterPro"/>
</dbReference>
<dbReference type="SUPFAM" id="SSF52172">
    <property type="entry name" value="CheY-like"/>
    <property type="match status" value="1"/>
</dbReference>
<name>A0A2U0SII1_9SPHN</name>
<dbReference type="PANTHER" id="PTHR44591:SF21">
    <property type="entry name" value="TWO-COMPONENT RESPONSE REGULATOR"/>
    <property type="match status" value="1"/>
</dbReference>